<sequence length="189" mass="21564">QESFNCESELYYMLSPSKSIISGLSEKSYVNNYKAFRFFNIITNYYLNIQKDVVCSIDYIISIGAFESSYTGSNNGQQIRINDGLIINSGSNINLGNIDLNNNTDIDFTFQKRVDQIEKICNDLDISFSLYNKSEIYQKPLNSDSSDLSVINSKKELKSIAIINSKILDYMNTSMNDPNKKSFQQLELK</sequence>
<dbReference type="AlphaFoldDB" id="A0A9N9CTJ3"/>
<gene>
    <name evidence="1" type="ORF">DERYTH_LOCUS8347</name>
</gene>
<comment type="caution">
    <text evidence="1">The sequence shown here is derived from an EMBL/GenBank/DDBJ whole genome shotgun (WGS) entry which is preliminary data.</text>
</comment>
<evidence type="ECO:0000313" key="2">
    <source>
        <dbReference type="Proteomes" id="UP000789405"/>
    </source>
</evidence>
<proteinExistence type="predicted"/>
<feature type="non-terminal residue" evidence="1">
    <location>
        <position position="1"/>
    </location>
</feature>
<organism evidence="1 2">
    <name type="scientific">Dentiscutata erythropus</name>
    <dbReference type="NCBI Taxonomy" id="1348616"/>
    <lineage>
        <taxon>Eukaryota</taxon>
        <taxon>Fungi</taxon>
        <taxon>Fungi incertae sedis</taxon>
        <taxon>Mucoromycota</taxon>
        <taxon>Glomeromycotina</taxon>
        <taxon>Glomeromycetes</taxon>
        <taxon>Diversisporales</taxon>
        <taxon>Gigasporaceae</taxon>
        <taxon>Dentiscutata</taxon>
    </lineage>
</organism>
<evidence type="ECO:0000313" key="1">
    <source>
        <dbReference type="EMBL" id="CAG8615149.1"/>
    </source>
</evidence>
<dbReference type="Proteomes" id="UP000789405">
    <property type="component" value="Unassembled WGS sequence"/>
</dbReference>
<dbReference type="EMBL" id="CAJVPY010004292">
    <property type="protein sequence ID" value="CAG8615149.1"/>
    <property type="molecule type" value="Genomic_DNA"/>
</dbReference>
<protein>
    <submittedName>
        <fullName evidence="1">22755_t:CDS:1</fullName>
    </submittedName>
</protein>
<accession>A0A9N9CTJ3</accession>
<name>A0A9N9CTJ3_9GLOM</name>
<reference evidence="1" key="1">
    <citation type="submission" date="2021-06" db="EMBL/GenBank/DDBJ databases">
        <authorList>
            <person name="Kallberg Y."/>
            <person name="Tangrot J."/>
            <person name="Rosling A."/>
        </authorList>
    </citation>
    <scope>NUCLEOTIDE SEQUENCE</scope>
    <source>
        <strain evidence="1">MA453B</strain>
    </source>
</reference>
<dbReference type="OrthoDB" id="10463799at2759"/>
<keyword evidence="2" id="KW-1185">Reference proteome</keyword>